<proteinExistence type="predicted"/>
<dbReference type="Gene3D" id="1.20.1290.10">
    <property type="entry name" value="AhpD-like"/>
    <property type="match status" value="1"/>
</dbReference>
<evidence type="ECO:0008006" key="3">
    <source>
        <dbReference type="Google" id="ProtNLM"/>
    </source>
</evidence>
<dbReference type="HOGENOM" id="CLU_065389_0_0_1"/>
<protein>
    <recommendedName>
        <fullName evidence="3">Carboxymuconolactone decarboxylase-like domain-containing protein</fullName>
    </recommendedName>
</protein>
<dbReference type="InterPro" id="IPR052999">
    <property type="entry name" value="PTS1_Protein"/>
</dbReference>
<dbReference type="Proteomes" id="UP000039046">
    <property type="component" value="Unassembled WGS sequence"/>
</dbReference>
<evidence type="ECO:0000313" key="2">
    <source>
        <dbReference type="Proteomes" id="UP000039046"/>
    </source>
</evidence>
<dbReference type="AlphaFoldDB" id="A0A0A1T586"/>
<dbReference type="OrthoDB" id="5537330at2759"/>
<keyword evidence="2" id="KW-1185">Reference proteome</keyword>
<dbReference type="PANTHER" id="PTHR28180:SF5">
    <property type="entry name" value="DNA POLYMERASE ALPHA SUBUNIT B"/>
    <property type="match status" value="1"/>
</dbReference>
<dbReference type="STRING" id="1531966.A0A0A1T586"/>
<dbReference type="PANTHER" id="PTHR28180">
    <property type="entry name" value="CONSERVED MITOCHONDRIAL PROTEIN-RELATED"/>
    <property type="match status" value="1"/>
</dbReference>
<sequence>MPAPETPTELFKQVQSLFETTSLGADKWYILLTACLSASPDPELAADLYSYIITLPDYQTTAQRQVLIRRIRESLFKSAILVGVPKPIEAILAIAAVEQPADRDYNTTRETWQTGTENRQRATEWFKRIYTRNAADTVGLFDAHKDFAWMSLEVTYGLFLSDRQVLGDVESELVTLPAIMMQNLPNETHWHIRGTRRIGVAKGDVQMIWDAVTLVAGYFGIKLTKVPTVDEVEPGVL</sequence>
<name>A0A0A1T586_9HYPO</name>
<dbReference type="EMBL" id="CDHN01000001">
    <property type="protein sequence ID" value="CEJ81225.1"/>
    <property type="molecule type" value="Genomic_DNA"/>
</dbReference>
<gene>
    <name evidence="1" type="ORF">VHEMI01367</name>
</gene>
<dbReference type="SUPFAM" id="SSF69118">
    <property type="entry name" value="AhpD-like"/>
    <property type="match status" value="1"/>
</dbReference>
<accession>A0A0A1T586</accession>
<organism evidence="1 2">
    <name type="scientific">[Torrubiella] hemipterigena</name>
    <dbReference type="NCBI Taxonomy" id="1531966"/>
    <lineage>
        <taxon>Eukaryota</taxon>
        <taxon>Fungi</taxon>
        <taxon>Dikarya</taxon>
        <taxon>Ascomycota</taxon>
        <taxon>Pezizomycotina</taxon>
        <taxon>Sordariomycetes</taxon>
        <taxon>Hypocreomycetidae</taxon>
        <taxon>Hypocreales</taxon>
        <taxon>Clavicipitaceae</taxon>
        <taxon>Clavicipitaceae incertae sedis</taxon>
        <taxon>'Torrubiella' clade</taxon>
    </lineage>
</organism>
<evidence type="ECO:0000313" key="1">
    <source>
        <dbReference type="EMBL" id="CEJ81225.1"/>
    </source>
</evidence>
<reference evidence="1 2" key="1">
    <citation type="journal article" date="2015" name="Genome Announc.">
        <title>Draft Genome Sequence and Gene Annotation of the Entomopathogenic Fungus Verticillium hemipterigenum.</title>
        <authorList>
            <person name="Horn F."/>
            <person name="Habel A."/>
            <person name="Scharf D.H."/>
            <person name="Dworschak J."/>
            <person name="Brakhage A.A."/>
            <person name="Guthke R."/>
            <person name="Hertweck C."/>
            <person name="Linde J."/>
        </authorList>
    </citation>
    <scope>NUCLEOTIDE SEQUENCE [LARGE SCALE GENOMIC DNA]</scope>
</reference>
<dbReference type="InterPro" id="IPR029032">
    <property type="entry name" value="AhpD-like"/>
</dbReference>